<evidence type="ECO:0000313" key="8">
    <source>
        <dbReference type="Proteomes" id="UP000184512"/>
    </source>
</evidence>
<dbReference type="InterPro" id="IPR006584">
    <property type="entry name" value="Cellulose-bd_IV"/>
</dbReference>
<comment type="similarity">
    <text evidence="1">Belongs to the glycosyl hydrolase 3 family.</text>
</comment>
<dbReference type="STRING" id="1123357.SAMN02745244_00612"/>
<dbReference type="Gene3D" id="3.40.50.1700">
    <property type="entry name" value="Glycoside hydrolase family 3 C-terminal domain"/>
    <property type="match status" value="2"/>
</dbReference>
<dbReference type="GO" id="GO:0005975">
    <property type="term" value="P:carbohydrate metabolic process"/>
    <property type="evidence" value="ECO:0007669"/>
    <property type="project" value="InterPro"/>
</dbReference>
<dbReference type="InterPro" id="IPR008979">
    <property type="entry name" value="Galactose-bd-like_sf"/>
</dbReference>
<dbReference type="InterPro" id="IPR036962">
    <property type="entry name" value="Glyco_hydro_3_N_sf"/>
</dbReference>
<dbReference type="InterPro" id="IPR001764">
    <property type="entry name" value="Glyco_hydro_3_N"/>
</dbReference>
<evidence type="ECO:0000256" key="3">
    <source>
        <dbReference type="ARBA" id="ARBA00022801"/>
    </source>
</evidence>
<evidence type="ECO:0000259" key="5">
    <source>
        <dbReference type="SMART" id="SM00606"/>
    </source>
</evidence>
<dbReference type="SUPFAM" id="SSF49785">
    <property type="entry name" value="Galactose-binding domain-like"/>
    <property type="match status" value="1"/>
</dbReference>
<dbReference type="GO" id="GO:0030246">
    <property type="term" value="F:carbohydrate binding"/>
    <property type="evidence" value="ECO:0007669"/>
    <property type="project" value="InterPro"/>
</dbReference>
<protein>
    <submittedName>
        <fullName evidence="7">Beta-glucosidase</fullName>
    </submittedName>
</protein>
<feature type="region of interest" description="Disordered" evidence="4">
    <location>
        <begin position="1125"/>
        <end position="1168"/>
    </location>
</feature>
<dbReference type="Pfam" id="PF01915">
    <property type="entry name" value="Glyco_hydro_3_C"/>
    <property type="match status" value="1"/>
</dbReference>
<dbReference type="Pfam" id="PF00933">
    <property type="entry name" value="Glyco_hydro_3"/>
    <property type="match status" value="1"/>
</dbReference>
<gene>
    <name evidence="7" type="ORF">SAMN02745244_00612</name>
</gene>
<keyword evidence="8" id="KW-1185">Reference proteome</keyword>
<evidence type="ECO:0000313" key="7">
    <source>
        <dbReference type="EMBL" id="SHI57076.1"/>
    </source>
</evidence>
<dbReference type="InterPro" id="IPR036881">
    <property type="entry name" value="Glyco_hydro_3_C_sf"/>
</dbReference>
<dbReference type="Pfam" id="PF14310">
    <property type="entry name" value="Fn3-like"/>
    <property type="match status" value="1"/>
</dbReference>
<dbReference type="OrthoDB" id="9803863at2"/>
<dbReference type="InterPro" id="IPR050288">
    <property type="entry name" value="Cellulose_deg_GH3"/>
</dbReference>
<dbReference type="InterPro" id="IPR013783">
    <property type="entry name" value="Ig-like_fold"/>
</dbReference>
<name>A0A1M6C7U6_9ACTN</name>
<feature type="domain" description="Fibronectin type III-like" evidence="6">
    <location>
        <begin position="874"/>
        <end position="946"/>
    </location>
</feature>
<dbReference type="SUPFAM" id="SSF51445">
    <property type="entry name" value="(Trans)glycosidases"/>
    <property type="match status" value="1"/>
</dbReference>
<keyword evidence="3" id="KW-0378">Hydrolase</keyword>
<dbReference type="SMART" id="SM00606">
    <property type="entry name" value="CBD_IV"/>
    <property type="match status" value="1"/>
</dbReference>
<feature type="domain" description="Cellulose binding type IV" evidence="5">
    <location>
        <begin position="986"/>
        <end position="1124"/>
    </location>
</feature>
<evidence type="ECO:0000256" key="4">
    <source>
        <dbReference type="SAM" id="MobiDB-lite"/>
    </source>
</evidence>
<dbReference type="Gene3D" id="2.60.40.10">
    <property type="entry name" value="Immunoglobulins"/>
    <property type="match status" value="1"/>
</dbReference>
<dbReference type="CDD" id="cd04084">
    <property type="entry name" value="CBM6_xylanase-like"/>
    <property type="match status" value="1"/>
</dbReference>
<accession>A0A1M6C7U6</accession>
<dbReference type="Proteomes" id="UP000184512">
    <property type="component" value="Unassembled WGS sequence"/>
</dbReference>
<keyword evidence="2" id="KW-0732">Signal</keyword>
<dbReference type="SMART" id="SM01217">
    <property type="entry name" value="Fn3_like"/>
    <property type="match status" value="1"/>
</dbReference>
<dbReference type="EMBL" id="FQZG01000009">
    <property type="protein sequence ID" value="SHI57076.1"/>
    <property type="molecule type" value="Genomic_DNA"/>
</dbReference>
<organism evidence="7 8">
    <name type="scientific">Tessaracoccus bendigoensis DSM 12906</name>
    <dbReference type="NCBI Taxonomy" id="1123357"/>
    <lineage>
        <taxon>Bacteria</taxon>
        <taxon>Bacillati</taxon>
        <taxon>Actinomycetota</taxon>
        <taxon>Actinomycetes</taxon>
        <taxon>Propionibacteriales</taxon>
        <taxon>Propionibacteriaceae</taxon>
        <taxon>Tessaracoccus</taxon>
    </lineage>
</organism>
<dbReference type="InterPro" id="IPR026891">
    <property type="entry name" value="Fn3-like"/>
</dbReference>
<dbReference type="Pfam" id="PF03422">
    <property type="entry name" value="CBM_6"/>
    <property type="match status" value="1"/>
</dbReference>
<evidence type="ECO:0000259" key="6">
    <source>
        <dbReference type="SMART" id="SM01217"/>
    </source>
</evidence>
<sequence>MGFEKSTPPRERSRAFKKRKQAFSSLKRALACGAALMLVAGLGGGMSTARAETIRFATQETGTYAGLPLFDGVPAHLENYLDALMDYAGLDAAVNWANGRRGDFTIPSGPNEGRVVPGSPQWGEGVQGVSTDFPSINAMGQTWNADLVGAIGTVIGDENLYQESWSKSLSAYNATVAAGMQDLRPNPLSGRLDESFGEDETLASTLLSQYSEGIAGTRAEGNEDGFWSKAVLVAKHYTGYAAQWFRTPGNTDISSRALMEYWAEPPLDAIEDGAISGVITSYGRTNGVPNAISPLIADVQGKSPWGGLYTTPDNGAENRLHVDDAYSNGFDRSYTPAWGDAVSLFAVADAGSIAATGASVDRNSELLEGIQNGTYGVTAEDVYRVAKTQVAPLVRVGLFNERDASGIPKDYPFADLTAERGTPNNYTTAAHQQVALEAAQESVVLLKNEGGLLPLSKDVDVAVSGPLADTRFRTTYATSTPNVEGAGLTPVGGIEAASTGDVTFASDGQIIRLKSVLDGSYLSVNADGSATLGTGSDAESAATFESFDWGQGAHSYQSTADGRWLQYAAGGVNAAQRVDLGTARTSLPYRLRPVDNGDGTVSFVVGGYSESFNGGFETAYYKQGRYLSVDTTTGALGVTNVLGNAANAEALKTSATRFVVETVKETGADSVSADADYAIVVVGAPARNSSGEGADRSTLALGDEQYSLVENVAKAYPGRTVVVVDSVYPVLVDEIQRNDKVAAIVQSNEGGQFTGLALGKVLYGDYAPTGRLTQTWYASMDALPSLSRYSIPEGQNVLYGLDDLDPRFTVDMSNADPAESKLTYKYTDAETTYDFGYGLSYSSFEYGNLKVGQTDGSFTATVDVTNTGGVATSDVVQLYGSHSDSEYGQAVPKKQLVAFGKVEVAAGQTRTVELAFDSDALAVWDVNAAAHVLESGTYTFQVGASSSDIRGSVSLSVKGQLLAPLNAAEEAINVFDHSFASSDVFYREASKANTAEGLHADALTHGYHVVGARSAGSWTALHDLDLDGAESIAVSLGSTRADAAGVELRLDAPDGPVLAEYVVENTGSDEYMIAASLDSAGDIPVEELSYTTIDKPIDGVEGHHDIYIVFTEADIRVRDLQVTHKATAEPSPTPTSSAGATPTVEPTKTPTPKPTAKPDVSRTAPYTLPGTHNVNGRRWFTTCEEYSQTERCRTEIWATVVVKSGGKFEVRQGWAFNNLTYLPLLTRAQWKGNPLGEAGSWTAADGRLWNTVCDTAATGGNGCRSYRETTVYKATPKAGGGYDFSQSNQWVFNNIVQFAAR</sequence>
<dbReference type="Gene3D" id="3.20.20.300">
    <property type="entry name" value="Glycoside hydrolase, family 3, N-terminal domain"/>
    <property type="match status" value="1"/>
</dbReference>
<dbReference type="Gene3D" id="2.60.120.260">
    <property type="entry name" value="Galactose-binding domain-like"/>
    <property type="match status" value="1"/>
</dbReference>
<dbReference type="InterPro" id="IPR002772">
    <property type="entry name" value="Glyco_hydro_3_C"/>
</dbReference>
<dbReference type="SUPFAM" id="SSF52279">
    <property type="entry name" value="Beta-D-glucan exohydrolase, C-terminal domain"/>
    <property type="match status" value="1"/>
</dbReference>
<dbReference type="InterPro" id="IPR005084">
    <property type="entry name" value="CBM6"/>
</dbReference>
<proteinExistence type="inferred from homology"/>
<evidence type="ECO:0000256" key="1">
    <source>
        <dbReference type="ARBA" id="ARBA00005336"/>
    </source>
</evidence>
<dbReference type="PANTHER" id="PTHR42715:SF10">
    <property type="entry name" value="BETA-GLUCOSIDASE"/>
    <property type="match status" value="1"/>
</dbReference>
<dbReference type="PANTHER" id="PTHR42715">
    <property type="entry name" value="BETA-GLUCOSIDASE"/>
    <property type="match status" value="1"/>
</dbReference>
<dbReference type="GO" id="GO:0004553">
    <property type="term" value="F:hydrolase activity, hydrolyzing O-glycosyl compounds"/>
    <property type="evidence" value="ECO:0007669"/>
    <property type="project" value="InterPro"/>
</dbReference>
<feature type="compositionally biased region" description="Low complexity" evidence="4">
    <location>
        <begin position="1128"/>
        <end position="1148"/>
    </location>
</feature>
<evidence type="ECO:0000256" key="2">
    <source>
        <dbReference type="ARBA" id="ARBA00022729"/>
    </source>
</evidence>
<reference evidence="8" key="1">
    <citation type="submission" date="2016-11" db="EMBL/GenBank/DDBJ databases">
        <authorList>
            <person name="Varghese N."/>
            <person name="Submissions S."/>
        </authorList>
    </citation>
    <scope>NUCLEOTIDE SEQUENCE [LARGE SCALE GENOMIC DNA]</scope>
    <source>
        <strain evidence="8">DSM 12906</strain>
    </source>
</reference>
<dbReference type="InterPro" id="IPR017853">
    <property type="entry name" value="GH"/>
</dbReference>